<reference evidence="2" key="1">
    <citation type="submission" date="2016-11" db="EMBL/GenBank/DDBJ databases">
        <authorList>
            <person name="Varghese N."/>
            <person name="Submissions S."/>
        </authorList>
    </citation>
    <scope>NUCLEOTIDE SEQUENCE [LARGE SCALE GENOMIC DNA]</scope>
    <source>
        <strain evidence="2">DSM 11003</strain>
    </source>
</reference>
<evidence type="ECO:0000313" key="1">
    <source>
        <dbReference type="EMBL" id="SHG83542.1"/>
    </source>
</evidence>
<dbReference type="STRING" id="1123382.SAMN02745221_01078"/>
<dbReference type="EMBL" id="FQWY01000014">
    <property type="protein sequence ID" value="SHG83542.1"/>
    <property type="molecule type" value="Genomic_DNA"/>
</dbReference>
<dbReference type="RefSeq" id="WP_073091119.1">
    <property type="nucleotide sequence ID" value="NZ_FQWY01000014.1"/>
</dbReference>
<evidence type="ECO:0000313" key="2">
    <source>
        <dbReference type="Proteomes" id="UP000242329"/>
    </source>
</evidence>
<protein>
    <submittedName>
        <fullName evidence="1">Uncharacterized protein</fullName>
    </submittedName>
</protein>
<dbReference type="OrthoDB" id="2082693at2"/>
<sequence length="99" mass="11299">MDLSRLLAQKHLYSEERLVEECHTLISRLYPGLAVRWAKIYGKRWAFIKGNQEGLSLHAEKYQLSPHIGIILDNPEAISPEDKKELLAALKECFNHGTG</sequence>
<gene>
    <name evidence="1" type="ORF">SAMN02745221_01078</name>
</gene>
<dbReference type="Proteomes" id="UP000242329">
    <property type="component" value="Unassembled WGS sequence"/>
</dbReference>
<accession>A0A1M5N2A2</accession>
<organism evidence="1 2">
    <name type="scientific">Thermosyntropha lipolytica DSM 11003</name>
    <dbReference type="NCBI Taxonomy" id="1123382"/>
    <lineage>
        <taxon>Bacteria</taxon>
        <taxon>Bacillati</taxon>
        <taxon>Bacillota</taxon>
        <taxon>Clostridia</taxon>
        <taxon>Eubacteriales</taxon>
        <taxon>Syntrophomonadaceae</taxon>
        <taxon>Thermosyntropha</taxon>
    </lineage>
</organism>
<name>A0A1M5N2A2_9FIRM</name>
<dbReference type="AlphaFoldDB" id="A0A1M5N2A2"/>
<keyword evidence="2" id="KW-1185">Reference proteome</keyword>
<proteinExistence type="predicted"/>